<evidence type="ECO:0000313" key="1">
    <source>
        <dbReference type="EMBL" id="MPC96079.1"/>
    </source>
</evidence>
<proteinExistence type="predicted"/>
<dbReference type="Proteomes" id="UP000324222">
    <property type="component" value="Unassembled WGS sequence"/>
</dbReference>
<dbReference type="AlphaFoldDB" id="A0A5B7JMM6"/>
<evidence type="ECO:0000313" key="2">
    <source>
        <dbReference type="Proteomes" id="UP000324222"/>
    </source>
</evidence>
<name>A0A5B7JMM6_PORTR</name>
<comment type="caution">
    <text evidence="1">The sequence shown here is derived from an EMBL/GenBank/DDBJ whole genome shotgun (WGS) entry which is preliminary data.</text>
</comment>
<reference evidence="1 2" key="1">
    <citation type="submission" date="2019-05" db="EMBL/GenBank/DDBJ databases">
        <title>Another draft genome of Portunus trituberculatus and its Hox gene families provides insights of decapod evolution.</title>
        <authorList>
            <person name="Jeong J.-H."/>
            <person name="Song I."/>
            <person name="Kim S."/>
            <person name="Choi T."/>
            <person name="Kim D."/>
            <person name="Ryu S."/>
            <person name="Kim W."/>
        </authorList>
    </citation>
    <scope>NUCLEOTIDE SEQUENCE [LARGE SCALE GENOMIC DNA]</scope>
    <source>
        <tissue evidence="1">Muscle</tissue>
    </source>
</reference>
<organism evidence="1 2">
    <name type="scientific">Portunus trituberculatus</name>
    <name type="common">Swimming crab</name>
    <name type="synonym">Neptunus trituberculatus</name>
    <dbReference type="NCBI Taxonomy" id="210409"/>
    <lineage>
        <taxon>Eukaryota</taxon>
        <taxon>Metazoa</taxon>
        <taxon>Ecdysozoa</taxon>
        <taxon>Arthropoda</taxon>
        <taxon>Crustacea</taxon>
        <taxon>Multicrustacea</taxon>
        <taxon>Malacostraca</taxon>
        <taxon>Eumalacostraca</taxon>
        <taxon>Eucarida</taxon>
        <taxon>Decapoda</taxon>
        <taxon>Pleocyemata</taxon>
        <taxon>Brachyura</taxon>
        <taxon>Eubrachyura</taxon>
        <taxon>Portunoidea</taxon>
        <taxon>Portunidae</taxon>
        <taxon>Portuninae</taxon>
        <taxon>Portunus</taxon>
    </lineage>
</organism>
<dbReference type="EMBL" id="VSRR010104567">
    <property type="protein sequence ID" value="MPC96079.1"/>
    <property type="molecule type" value="Genomic_DNA"/>
</dbReference>
<accession>A0A5B7JMM6</accession>
<gene>
    <name evidence="1" type="ORF">E2C01_091316</name>
</gene>
<keyword evidence="2" id="KW-1185">Reference proteome</keyword>
<sequence length="42" mass="4541">MCAAVAKSYLEEATRLLTTPSPLPPPITIQFQDKASPQLSLL</sequence>
<protein>
    <submittedName>
        <fullName evidence="1">Uncharacterized protein</fullName>
    </submittedName>
</protein>